<dbReference type="Proteomes" id="UP000318815">
    <property type="component" value="Unassembled WGS sequence"/>
</dbReference>
<protein>
    <submittedName>
        <fullName evidence="1">Uncharacterized protein</fullName>
    </submittedName>
</protein>
<accession>A0A5C6LT74</accession>
<keyword evidence="2" id="KW-1185">Reference proteome</keyword>
<proteinExistence type="predicted"/>
<sequence length="565" mass="64326">MLADIYCKKHLYGWFVKPENLNTDPRILDCYFKHPEKLNFADLWMSYGQVPALNQLWSIAEETLPAVSAKLYYYQLYGKVDKDTKVMWRAVTRYNSTALAQDAEAHFYVFLLEMARSAASYYYEPMAGCENAYTLYLKDMDGKIIAVAPDVICGEDIENDRATRMFNAMLFPIVETGKGYTFEINDINEVQGDTISYTYAGVWESIQTYDTPEDAWEALTTACELLTDLRNYQRGDEDACGPFSVTLVNPEGVQAEHPLTYTSISARNAAMEYVLNAISAEGLHLLEHILMRPRTQQQSYEAWQLELSWYTQRESMILLQFVNEAVYADAASYVKALQEAAIANEVYVDQQASTLTISFYKKDERLAVAKLAATDELIALLSDLSSVRTAMQSLLANASTEQVSTVVIPIVCSTENAILPICDDVCLCCDEEEATDKENAIYCDRTFLADPYSFWATVVLPAWPQRFRLARFRQFFEDTLRREAPAHIRLNILWVSPQQMLEFEGAWKNWLAALSREESCDYNDSLQALNLVLKELKNVYPAAYMWDDEGGDDKPLILLDEAMLA</sequence>
<name>A0A5C6LT74_9BACT</name>
<evidence type="ECO:0000313" key="1">
    <source>
        <dbReference type="EMBL" id="TWV98665.1"/>
    </source>
</evidence>
<dbReference type="EMBL" id="VOHS01000025">
    <property type="protein sequence ID" value="TWV98665.1"/>
    <property type="molecule type" value="Genomic_DNA"/>
</dbReference>
<reference evidence="1 2" key="1">
    <citation type="submission" date="2019-08" db="EMBL/GenBank/DDBJ databases">
        <title>Whole genome sequencing of chitin degrading bacteria Chitinophaga pinensis YS16.</title>
        <authorList>
            <person name="Singh R.P."/>
            <person name="Manchanda G."/>
            <person name="Maurya I.K."/>
            <person name="Joshi N.K."/>
            <person name="Srivastava A.K."/>
        </authorList>
    </citation>
    <scope>NUCLEOTIDE SEQUENCE [LARGE SCALE GENOMIC DNA]</scope>
    <source>
        <strain evidence="1 2">YS-16</strain>
    </source>
</reference>
<dbReference type="RefSeq" id="WP_146306834.1">
    <property type="nucleotide sequence ID" value="NZ_VOHS01000025.1"/>
</dbReference>
<gene>
    <name evidence="1" type="ORF">FEF09_20505</name>
</gene>
<dbReference type="AlphaFoldDB" id="A0A5C6LT74"/>
<organism evidence="1 2">
    <name type="scientific">Chitinophaga pinensis</name>
    <dbReference type="NCBI Taxonomy" id="79329"/>
    <lineage>
        <taxon>Bacteria</taxon>
        <taxon>Pseudomonadati</taxon>
        <taxon>Bacteroidota</taxon>
        <taxon>Chitinophagia</taxon>
        <taxon>Chitinophagales</taxon>
        <taxon>Chitinophagaceae</taxon>
        <taxon>Chitinophaga</taxon>
    </lineage>
</organism>
<dbReference type="OrthoDB" id="8263000at2"/>
<evidence type="ECO:0000313" key="2">
    <source>
        <dbReference type="Proteomes" id="UP000318815"/>
    </source>
</evidence>
<comment type="caution">
    <text evidence="1">The sequence shown here is derived from an EMBL/GenBank/DDBJ whole genome shotgun (WGS) entry which is preliminary data.</text>
</comment>